<gene>
    <name evidence="2" type="ORF">TCIL3000_0_24250</name>
</gene>
<feature type="region of interest" description="Disordered" evidence="1">
    <location>
        <begin position="381"/>
        <end position="400"/>
    </location>
</feature>
<evidence type="ECO:0000313" key="2">
    <source>
        <dbReference type="EMBL" id="CCD17619.1"/>
    </source>
</evidence>
<evidence type="ECO:0000313" key="3">
    <source>
        <dbReference type="Proteomes" id="UP000000702"/>
    </source>
</evidence>
<dbReference type="Proteomes" id="UP000000702">
    <property type="component" value="Unassembled WGS sequence"/>
</dbReference>
<accession>F9WJW1</accession>
<proteinExistence type="predicted"/>
<dbReference type="AlphaFoldDB" id="F9WJW1"/>
<keyword evidence="3" id="KW-1185">Reference proteome</keyword>
<protein>
    <submittedName>
        <fullName evidence="2">WGS project CAEQ00000000 data, annotated contig 958</fullName>
    </submittedName>
</protein>
<evidence type="ECO:0000256" key="1">
    <source>
        <dbReference type="SAM" id="MobiDB-lite"/>
    </source>
</evidence>
<dbReference type="EMBL" id="CAEQ01002779">
    <property type="protein sequence ID" value="CCD17619.1"/>
    <property type="molecule type" value="Genomic_DNA"/>
</dbReference>
<reference evidence="3" key="1">
    <citation type="submission" date="2011-07" db="EMBL/GenBank/DDBJ databases">
        <title>Divergent evolution of antigenic variation in African trypanosomes.</title>
        <authorList>
            <person name="Jackson A.P."/>
            <person name="Berry A."/>
            <person name="Allison H.C."/>
            <person name="Burton P."/>
            <person name="Anderson J."/>
            <person name="Aslett M."/>
            <person name="Brown R."/>
            <person name="Corton N."/>
            <person name="Harris D."/>
            <person name="Hauser H."/>
            <person name="Gamble J."/>
            <person name="Gilderthorp R."/>
            <person name="McQuillan J."/>
            <person name="Quail M.A."/>
            <person name="Sanders M."/>
            <person name="Van Tonder A."/>
            <person name="Ginger M.L."/>
            <person name="Donelson J.E."/>
            <person name="Field M.C."/>
            <person name="Barry J.D."/>
            <person name="Berriman M."/>
            <person name="Hertz-Fowler C."/>
        </authorList>
    </citation>
    <scope>NUCLEOTIDE SEQUENCE [LARGE SCALE GENOMIC DNA]</scope>
    <source>
        <strain evidence="3">IL3000</strain>
    </source>
</reference>
<comment type="caution">
    <text evidence="2">The sequence shown here is derived from an EMBL/GenBank/DDBJ whole genome shotgun (WGS) entry which is preliminary data.</text>
</comment>
<feature type="compositionally biased region" description="Polar residues" evidence="1">
    <location>
        <begin position="388"/>
        <end position="397"/>
    </location>
</feature>
<sequence length="439" mass="48107">MSAEFRCVTPRNCTTTGDCTLASDSVAGARCRLAVGVEALPTCDVSLTSCSEEAPPDVTALQVLSYIEKIVDRPENGEMLLPFPWLTWFWGVAQHVVVPPFCMTEARSSEASAASLPPSFTAVERHIRHIVSTLAILDLGCSPSAGVVRVMIEGDQPEVLTRFAVEGIVSHFTHNQGEFSNSTEAMNILQNLNVLFSNVDRVFDSLSVTLALDIVKCISTLAVKNNSWVRMLMKECFRLFETRDRLCSVLLTTSDEFHKLDLVTLRQILEVNVYDPNALQVLFCRLADAVVGDDVNEVRVLVAMVRRFVGMSRDHLQALQSFLGSDCAPFADVILPGPSAVSSCLLGDVENVGVTDIIDWCRRNTARWDSLRERVGCSERVKGKGKEGNNSIGSSRPASLPMRSKLVTCGVSRRSEVSDQLERIMREVEVHMGGGPVVG</sequence>
<name>F9WJW1_TRYCI</name>
<dbReference type="VEuPathDB" id="TriTrypDB:TcIL3000_0_24250"/>
<organism evidence="2 3">
    <name type="scientific">Trypanosoma congolense (strain IL3000)</name>
    <dbReference type="NCBI Taxonomy" id="1068625"/>
    <lineage>
        <taxon>Eukaryota</taxon>
        <taxon>Discoba</taxon>
        <taxon>Euglenozoa</taxon>
        <taxon>Kinetoplastea</taxon>
        <taxon>Metakinetoplastina</taxon>
        <taxon>Trypanosomatida</taxon>
        <taxon>Trypanosomatidae</taxon>
        <taxon>Trypanosoma</taxon>
        <taxon>Nannomonas</taxon>
    </lineage>
</organism>
<dbReference type="OMA" id="RRNTARW"/>
<reference evidence="2 3" key="2">
    <citation type="journal article" date="2012" name="Proc. Natl. Acad. Sci. U.S.A.">
        <title>Antigenic diversity is generated by distinct evolutionary mechanisms in African trypanosome species.</title>
        <authorList>
            <person name="Jackson A.P."/>
            <person name="Berry A."/>
            <person name="Aslett M."/>
            <person name="Allison H.C."/>
            <person name="Burton P."/>
            <person name="Vavrova-Anderson J."/>
            <person name="Brown R."/>
            <person name="Browne H."/>
            <person name="Corton N."/>
            <person name="Hauser H."/>
            <person name="Gamble J."/>
            <person name="Gilderthorp R."/>
            <person name="Marcello L."/>
            <person name="McQuillan J."/>
            <person name="Otto T.D."/>
            <person name="Quail M.A."/>
            <person name="Sanders M.J."/>
            <person name="van Tonder A."/>
            <person name="Ginger M.L."/>
            <person name="Field M.C."/>
            <person name="Barry J.D."/>
            <person name="Hertz-Fowler C."/>
            <person name="Berriman M."/>
        </authorList>
    </citation>
    <scope>NUCLEOTIDE SEQUENCE [LARGE SCALE GENOMIC DNA]</scope>
    <source>
        <strain evidence="2 3">IL3000</strain>
    </source>
</reference>